<dbReference type="Pfam" id="PF00160">
    <property type="entry name" value="Pro_isomerase"/>
    <property type="match status" value="1"/>
</dbReference>
<dbReference type="EMBL" id="AUPL01001068">
    <property type="protein sequence ID" value="ESL11191.1"/>
    <property type="molecule type" value="Genomic_DNA"/>
</dbReference>
<name>A0A061JAS6_TRYRA</name>
<evidence type="ECO:0000259" key="3">
    <source>
        <dbReference type="PROSITE" id="PS50072"/>
    </source>
</evidence>
<comment type="function">
    <text evidence="2">PPIases accelerate the folding of proteins. It catalyzes the cis-trans isomerization of proline imidic peptide bonds in oligopeptides.</text>
</comment>
<sequence>MSVVLSTTKGSLLIHLRCTDCPRACFNFLALCASSYYDGCHFHRCVANAFVLTGDPTGTGKGGESVFAPEQRYFDDEGLGTVHHDGRGVVSMAHKGNKPNTNASQFFIMFQAAPSLDTKHTAFGCVDLAWNDGESERTLKKLEGLPVDDKYNVLDKEARILGATVLYNPFAEGHIKLDV</sequence>
<keyword evidence="5" id="KW-1185">Reference proteome</keyword>
<organism evidence="4 5">
    <name type="scientific">Trypanosoma rangeli SC58</name>
    <dbReference type="NCBI Taxonomy" id="429131"/>
    <lineage>
        <taxon>Eukaryota</taxon>
        <taxon>Discoba</taxon>
        <taxon>Euglenozoa</taxon>
        <taxon>Kinetoplastea</taxon>
        <taxon>Metakinetoplastina</taxon>
        <taxon>Trypanosomatida</taxon>
        <taxon>Trypanosomatidae</taxon>
        <taxon>Trypanosoma</taxon>
        <taxon>Herpetosoma</taxon>
    </lineage>
</organism>
<keyword evidence="2" id="KW-0413">Isomerase</keyword>
<dbReference type="EC" id="5.2.1.8" evidence="2"/>
<dbReference type="InterPro" id="IPR002130">
    <property type="entry name" value="Cyclophilin-type_PPIase_dom"/>
</dbReference>
<dbReference type="AlphaFoldDB" id="A0A061JAS6"/>
<evidence type="ECO:0000313" key="4">
    <source>
        <dbReference type="EMBL" id="ESL11191.1"/>
    </source>
</evidence>
<dbReference type="VEuPathDB" id="TriTrypDB:TRSC58_01068"/>
<evidence type="ECO:0000256" key="2">
    <source>
        <dbReference type="RuleBase" id="RU363019"/>
    </source>
</evidence>
<keyword evidence="2" id="KW-0697">Rotamase</keyword>
<dbReference type="InterPro" id="IPR044666">
    <property type="entry name" value="Cyclophilin_A-like"/>
</dbReference>
<accession>A0A061JAS6</accession>
<dbReference type="PROSITE" id="PS50072">
    <property type="entry name" value="CSA_PPIASE_2"/>
    <property type="match status" value="1"/>
</dbReference>
<comment type="caution">
    <text evidence="4">The sequence shown here is derived from an EMBL/GenBank/DDBJ whole genome shotgun (WGS) entry which is preliminary data.</text>
</comment>
<reference evidence="4 5" key="1">
    <citation type="submission" date="2013-07" db="EMBL/GenBank/DDBJ databases">
        <authorList>
            <person name="Stoco P.H."/>
            <person name="Wagner G."/>
            <person name="Gerber A."/>
            <person name="Zaha A."/>
            <person name="Thompson C."/>
            <person name="Bartholomeu D.C."/>
            <person name="Luckemeyer D.D."/>
            <person name="Bahia D."/>
            <person name="Loreto E."/>
            <person name="Prestes E.B."/>
            <person name="Lima F.M."/>
            <person name="Rodrigues-Luiz G."/>
            <person name="Vallejo G.A."/>
            <person name="Filho J.F."/>
            <person name="Monteiro K.M."/>
            <person name="Tyler K.M."/>
            <person name="de Almeida L.G."/>
            <person name="Ortiz M.F."/>
            <person name="Siervo M.A."/>
            <person name="de Moraes M.H."/>
            <person name="Cunha O.L."/>
            <person name="Mendonca-Neto R."/>
            <person name="Silva R."/>
            <person name="Teixeira S.M."/>
            <person name="Murta S.M."/>
            <person name="Sincero T.C."/>
            <person name="Mendes T.A."/>
            <person name="Urmenyi T.P."/>
            <person name="Silva V.G."/>
            <person name="da Rocha W.D."/>
            <person name="Andersson B."/>
            <person name="Romanha A.J."/>
            <person name="Steindel M."/>
            <person name="de Vasconcelos A.T."/>
            <person name="Grisard E.C."/>
        </authorList>
    </citation>
    <scope>NUCLEOTIDE SEQUENCE [LARGE SCALE GENOMIC DNA]</scope>
    <source>
        <strain evidence="4 5">SC58</strain>
    </source>
</reference>
<dbReference type="PANTHER" id="PTHR45625:SF2">
    <property type="entry name" value="PEPTIDYL-PROLYL CIS-TRANS ISOMERASE-LIKE 3"/>
    <property type="match status" value="1"/>
</dbReference>
<dbReference type="PRINTS" id="PR00153">
    <property type="entry name" value="CSAPPISMRASE"/>
</dbReference>
<protein>
    <recommendedName>
        <fullName evidence="2">Peptidyl-prolyl cis-trans isomerase</fullName>
        <shortName evidence="2">PPIase</shortName>
        <ecNumber evidence="2">5.2.1.8</ecNumber>
    </recommendedName>
</protein>
<proteinExistence type="inferred from homology"/>
<dbReference type="Gene3D" id="2.40.100.10">
    <property type="entry name" value="Cyclophilin-like"/>
    <property type="match status" value="1"/>
</dbReference>
<dbReference type="OrthoDB" id="271386at2759"/>
<evidence type="ECO:0000256" key="1">
    <source>
        <dbReference type="ARBA" id="ARBA00000971"/>
    </source>
</evidence>
<comment type="similarity">
    <text evidence="2">Belongs to the cyclophilin-type PPIase family.</text>
</comment>
<dbReference type="GO" id="GO:0003755">
    <property type="term" value="F:peptidyl-prolyl cis-trans isomerase activity"/>
    <property type="evidence" value="ECO:0007669"/>
    <property type="project" value="UniProtKB-UniRule"/>
</dbReference>
<dbReference type="InterPro" id="IPR029000">
    <property type="entry name" value="Cyclophilin-like_dom_sf"/>
</dbReference>
<dbReference type="Proteomes" id="UP000031737">
    <property type="component" value="Unassembled WGS sequence"/>
</dbReference>
<comment type="catalytic activity">
    <reaction evidence="1 2">
        <text>[protein]-peptidylproline (omega=180) = [protein]-peptidylproline (omega=0)</text>
        <dbReference type="Rhea" id="RHEA:16237"/>
        <dbReference type="Rhea" id="RHEA-COMP:10747"/>
        <dbReference type="Rhea" id="RHEA-COMP:10748"/>
        <dbReference type="ChEBI" id="CHEBI:83833"/>
        <dbReference type="ChEBI" id="CHEBI:83834"/>
        <dbReference type="EC" id="5.2.1.8"/>
    </reaction>
</comment>
<evidence type="ECO:0000313" key="5">
    <source>
        <dbReference type="Proteomes" id="UP000031737"/>
    </source>
</evidence>
<gene>
    <name evidence="4" type="ORF">TRSC58_01068</name>
</gene>
<dbReference type="GO" id="GO:0071013">
    <property type="term" value="C:catalytic step 2 spliceosome"/>
    <property type="evidence" value="ECO:0007669"/>
    <property type="project" value="TreeGrafter"/>
</dbReference>
<dbReference type="SUPFAM" id="SSF50891">
    <property type="entry name" value="Cyclophilin-like"/>
    <property type="match status" value="1"/>
</dbReference>
<feature type="domain" description="PPIase cyclophilin-type" evidence="3">
    <location>
        <begin position="10"/>
        <end position="165"/>
    </location>
</feature>
<dbReference type="PANTHER" id="PTHR45625">
    <property type="entry name" value="PEPTIDYL-PROLYL CIS-TRANS ISOMERASE-RELATED"/>
    <property type="match status" value="1"/>
</dbReference>